<proteinExistence type="inferred from homology"/>
<comment type="catalytic activity">
    <reaction evidence="5">
        <text>[pyruvate, water dikinase] + ADP = [pyruvate, water dikinase]-phosphate + AMP + H(+)</text>
        <dbReference type="Rhea" id="RHEA:46020"/>
        <dbReference type="Rhea" id="RHEA-COMP:11425"/>
        <dbReference type="Rhea" id="RHEA-COMP:11426"/>
        <dbReference type="ChEBI" id="CHEBI:15378"/>
        <dbReference type="ChEBI" id="CHEBI:43176"/>
        <dbReference type="ChEBI" id="CHEBI:68546"/>
        <dbReference type="ChEBI" id="CHEBI:456215"/>
        <dbReference type="ChEBI" id="CHEBI:456216"/>
        <dbReference type="EC" id="2.7.11.33"/>
    </reaction>
</comment>
<dbReference type="PANTHER" id="PTHR31756:SF3">
    <property type="entry name" value="PYRUVATE, PHOSPHATE DIKINASE REGULATORY PROTEIN 1, CHLOROPLASTIC"/>
    <property type="match status" value="1"/>
</dbReference>
<keyword evidence="7" id="KW-1185">Reference proteome</keyword>
<comment type="catalytic activity">
    <reaction evidence="5">
        <text>[pyruvate, water dikinase]-phosphate + phosphate + H(+) = [pyruvate, water dikinase] + diphosphate</text>
        <dbReference type="Rhea" id="RHEA:48580"/>
        <dbReference type="Rhea" id="RHEA-COMP:11425"/>
        <dbReference type="Rhea" id="RHEA-COMP:11426"/>
        <dbReference type="ChEBI" id="CHEBI:15378"/>
        <dbReference type="ChEBI" id="CHEBI:33019"/>
        <dbReference type="ChEBI" id="CHEBI:43176"/>
        <dbReference type="ChEBI" id="CHEBI:43474"/>
        <dbReference type="ChEBI" id="CHEBI:68546"/>
        <dbReference type="EC" id="2.7.4.28"/>
    </reaction>
</comment>
<dbReference type="PANTHER" id="PTHR31756">
    <property type="entry name" value="PYRUVATE, PHOSPHATE DIKINASE REGULATORY PROTEIN 1, CHLOROPLASTIC"/>
    <property type="match status" value="1"/>
</dbReference>
<organism evidence="6 7">
    <name type="scientific">Pseudomethylobacillus aquaticus</name>
    <dbReference type="NCBI Taxonomy" id="2676064"/>
    <lineage>
        <taxon>Bacteria</taxon>
        <taxon>Pseudomonadati</taxon>
        <taxon>Pseudomonadota</taxon>
        <taxon>Betaproteobacteria</taxon>
        <taxon>Nitrosomonadales</taxon>
        <taxon>Methylophilaceae</taxon>
        <taxon>Pseudomethylobacillus</taxon>
    </lineage>
</organism>
<dbReference type="Pfam" id="PF03618">
    <property type="entry name" value="Kinase-PPPase"/>
    <property type="match status" value="1"/>
</dbReference>
<keyword evidence="4 5" id="KW-0418">Kinase</keyword>
<comment type="function">
    <text evidence="5">Bifunctional serine/threonine kinase and phosphorylase involved in the regulation of the phosphoenolpyruvate synthase (PEPS) by catalyzing its phosphorylation/dephosphorylation.</text>
</comment>
<dbReference type="GO" id="GO:0016776">
    <property type="term" value="F:phosphotransferase activity, phosphate group as acceptor"/>
    <property type="evidence" value="ECO:0007669"/>
    <property type="project" value="UniProtKB-UniRule"/>
</dbReference>
<dbReference type="NCBIfam" id="NF003742">
    <property type="entry name" value="PRK05339.1"/>
    <property type="match status" value="1"/>
</dbReference>
<evidence type="ECO:0000256" key="4">
    <source>
        <dbReference type="ARBA" id="ARBA00022777"/>
    </source>
</evidence>
<dbReference type="GO" id="GO:0043531">
    <property type="term" value="F:ADP binding"/>
    <property type="evidence" value="ECO:0007669"/>
    <property type="project" value="UniProtKB-UniRule"/>
</dbReference>
<evidence type="ECO:0000256" key="2">
    <source>
        <dbReference type="ARBA" id="ARBA00022679"/>
    </source>
</evidence>
<evidence type="ECO:0000256" key="3">
    <source>
        <dbReference type="ARBA" id="ARBA00022741"/>
    </source>
</evidence>
<dbReference type="Proteomes" id="UP000275137">
    <property type="component" value="Unassembled WGS sequence"/>
</dbReference>
<dbReference type="HAMAP" id="MF_01062">
    <property type="entry name" value="PSRP"/>
    <property type="match status" value="1"/>
</dbReference>
<protein>
    <recommendedName>
        <fullName evidence="5">Putative phosphoenolpyruvate synthase regulatory protein</fullName>
        <shortName evidence="5">PEP synthase regulatory protein</shortName>
        <shortName evidence="5">PSRP</shortName>
        <ecNumber evidence="5">2.7.11.33</ecNumber>
        <ecNumber evidence="5">2.7.4.28</ecNumber>
    </recommendedName>
    <alternativeName>
        <fullName evidence="5">Pyruvate, water dikinase regulatory protein</fullName>
    </alternativeName>
</protein>
<comment type="similarity">
    <text evidence="5">Belongs to the pyruvate, phosphate/water dikinase regulatory protein family. PSRP subfamily.</text>
</comment>
<evidence type="ECO:0000256" key="1">
    <source>
        <dbReference type="ARBA" id="ARBA00022527"/>
    </source>
</evidence>
<comment type="caution">
    <text evidence="6">The sequence shown here is derived from an EMBL/GenBank/DDBJ whole genome shotgun (WGS) entry which is preliminary data.</text>
</comment>
<dbReference type="EC" id="2.7.11.33" evidence="5"/>
<dbReference type="EMBL" id="RJVP01000001">
    <property type="protein sequence ID" value="ROH88346.1"/>
    <property type="molecule type" value="Genomic_DNA"/>
</dbReference>
<dbReference type="EC" id="2.7.4.28" evidence="5"/>
<name>A0A3N0V6C7_9PROT</name>
<reference evidence="6 7" key="1">
    <citation type="submission" date="2018-10" db="EMBL/GenBank/DDBJ databases">
        <authorList>
            <person name="Chen W.-M."/>
        </authorList>
    </citation>
    <scope>NUCLEOTIDE SEQUENCE [LARGE SCALE GENOMIC DNA]</scope>
    <source>
        <strain evidence="6 7">H-5</strain>
    </source>
</reference>
<dbReference type="InterPro" id="IPR026530">
    <property type="entry name" value="PSRP"/>
</dbReference>
<evidence type="ECO:0000313" key="6">
    <source>
        <dbReference type="EMBL" id="ROH88346.1"/>
    </source>
</evidence>
<accession>A0A3N0V6C7</accession>
<keyword evidence="3 5" id="KW-0547">Nucleotide-binding</keyword>
<gene>
    <name evidence="6" type="ORF">ED236_02490</name>
</gene>
<evidence type="ECO:0000256" key="5">
    <source>
        <dbReference type="HAMAP-Rule" id="MF_01062"/>
    </source>
</evidence>
<keyword evidence="2 5" id="KW-0808">Transferase</keyword>
<dbReference type="GO" id="GO:0004674">
    <property type="term" value="F:protein serine/threonine kinase activity"/>
    <property type="evidence" value="ECO:0007669"/>
    <property type="project" value="UniProtKB-UniRule"/>
</dbReference>
<dbReference type="GO" id="GO:0005524">
    <property type="term" value="F:ATP binding"/>
    <property type="evidence" value="ECO:0007669"/>
    <property type="project" value="InterPro"/>
</dbReference>
<feature type="binding site" evidence="5">
    <location>
        <begin position="156"/>
        <end position="163"/>
    </location>
    <ligand>
        <name>ADP</name>
        <dbReference type="ChEBI" id="CHEBI:456216"/>
    </ligand>
</feature>
<dbReference type="AlphaFoldDB" id="A0A3N0V6C7"/>
<sequence length="280" mass="31278">MVYNCTKRTIFFISDSTGITVEALGLCLLSHFEGVTMRQVRMPFVDSEQKAREAVEIINATQAKDGVRAILCMTIVNPSIRALFQLTGGMCLDMFGTFVNPLSSELGMPANETIGMSRNVGGSEYRDRIEAINFTLGHDDGISDNGLQEAEAILVGVSRSGKTPASLYMAMQFGIRTANYPIIPEDLERDTLPGTLANHRDKIFGLTIDPERLHKIRTERRPNSRYASLDNCKEEVRMAEVMMHREGINMIDSTSRSVEEISSMIVQQLTMRQNKRLVGY</sequence>
<evidence type="ECO:0000313" key="7">
    <source>
        <dbReference type="Proteomes" id="UP000275137"/>
    </source>
</evidence>
<dbReference type="InterPro" id="IPR005177">
    <property type="entry name" value="Kinase-pyrophosphorylase"/>
</dbReference>
<dbReference type="RefSeq" id="WP_123236338.1">
    <property type="nucleotide sequence ID" value="NZ_RJVP01000001.1"/>
</dbReference>
<keyword evidence="1 5" id="KW-0723">Serine/threonine-protein kinase</keyword>